<reference evidence="2" key="1">
    <citation type="submission" date="2020-04" db="EMBL/GenBank/DDBJ databases">
        <authorList>
            <person name="Alioto T."/>
            <person name="Alioto T."/>
            <person name="Gomez Garrido J."/>
        </authorList>
    </citation>
    <scope>NUCLEOTIDE SEQUENCE</scope>
    <source>
        <strain evidence="2">A484AB</strain>
    </source>
</reference>
<gene>
    <name evidence="2" type="ORF">PACLA_8A031592</name>
</gene>
<protein>
    <submittedName>
        <fullName evidence="2">Uncharacterized protein</fullName>
    </submittedName>
</protein>
<accession>A0A7D9K3M7</accession>
<feature type="non-terminal residue" evidence="2">
    <location>
        <position position="221"/>
    </location>
</feature>
<organism evidence="2 3">
    <name type="scientific">Paramuricea clavata</name>
    <name type="common">Red gorgonian</name>
    <name type="synonym">Violescent sea-whip</name>
    <dbReference type="NCBI Taxonomy" id="317549"/>
    <lineage>
        <taxon>Eukaryota</taxon>
        <taxon>Metazoa</taxon>
        <taxon>Cnidaria</taxon>
        <taxon>Anthozoa</taxon>
        <taxon>Octocorallia</taxon>
        <taxon>Malacalcyonacea</taxon>
        <taxon>Plexauridae</taxon>
        <taxon>Paramuricea</taxon>
    </lineage>
</organism>
<evidence type="ECO:0000313" key="3">
    <source>
        <dbReference type="Proteomes" id="UP001152795"/>
    </source>
</evidence>
<sequence>FLNKQVVSKEAGQRSAKGNNGVSPKGGMKEANTFHGKKLNKSAEKLEESQLSTAVALLTDVSRGMNTTKICDLCKCSGHGAPECPRFNAQTVEEKWKQVKEARLFFNCLSSTNRNHYLQVCRQPKCGVEDCKERHHRLLHRSKSVVGTYNSFAASKREEEHSKELLGDLDAIGIVDEGAKLSLEENDAVCQFKRELKLDGQWYGVSLPLRENHPELCDNYN</sequence>
<keyword evidence="3" id="KW-1185">Reference proteome</keyword>
<dbReference type="EMBL" id="CACRXK020026892">
    <property type="protein sequence ID" value="CAB4040511.1"/>
    <property type="molecule type" value="Genomic_DNA"/>
</dbReference>
<comment type="caution">
    <text evidence="2">The sequence shown here is derived from an EMBL/GenBank/DDBJ whole genome shotgun (WGS) entry which is preliminary data.</text>
</comment>
<feature type="region of interest" description="Disordered" evidence="1">
    <location>
        <begin position="1"/>
        <end position="32"/>
    </location>
</feature>
<evidence type="ECO:0000313" key="2">
    <source>
        <dbReference type="EMBL" id="CAB4040511.1"/>
    </source>
</evidence>
<name>A0A7D9K3M7_PARCT</name>
<dbReference type="PANTHER" id="PTHR47331">
    <property type="entry name" value="PHD-TYPE DOMAIN-CONTAINING PROTEIN"/>
    <property type="match status" value="1"/>
</dbReference>
<proteinExistence type="predicted"/>
<dbReference type="AlphaFoldDB" id="A0A7D9K3M7"/>
<dbReference type="Proteomes" id="UP001152795">
    <property type="component" value="Unassembled WGS sequence"/>
</dbReference>
<dbReference type="PANTHER" id="PTHR47331:SF1">
    <property type="entry name" value="GAG-LIKE PROTEIN"/>
    <property type="match status" value="1"/>
</dbReference>
<dbReference type="OrthoDB" id="10066767at2759"/>
<evidence type="ECO:0000256" key="1">
    <source>
        <dbReference type="SAM" id="MobiDB-lite"/>
    </source>
</evidence>